<gene>
    <name evidence="2" type="ORF">BpHYR1_005548</name>
</gene>
<comment type="caution">
    <text evidence="2">The sequence shown here is derived from an EMBL/GenBank/DDBJ whole genome shotgun (WGS) entry which is preliminary data.</text>
</comment>
<protein>
    <submittedName>
        <fullName evidence="2">Uncharacterized protein</fullName>
    </submittedName>
</protein>
<proteinExistence type="predicted"/>
<evidence type="ECO:0000313" key="3">
    <source>
        <dbReference type="Proteomes" id="UP000276133"/>
    </source>
</evidence>
<evidence type="ECO:0000256" key="1">
    <source>
        <dbReference type="SAM" id="MobiDB-lite"/>
    </source>
</evidence>
<dbReference type="AlphaFoldDB" id="A0A3M7SGF3"/>
<keyword evidence="3" id="KW-1185">Reference proteome</keyword>
<organism evidence="2 3">
    <name type="scientific">Brachionus plicatilis</name>
    <name type="common">Marine rotifer</name>
    <name type="synonym">Brachionus muelleri</name>
    <dbReference type="NCBI Taxonomy" id="10195"/>
    <lineage>
        <taxon>Eukaryota</taxon>
        <taxon>Metazoa</taxon>
        <taxon>Spiralia</taxon>
        <taxon>Gnathifera</taxon>
        <taxon>Rotifera</taxon>
        <taxon>Eurotatoria</taxon>
        <taxon>Monogononta</taxon>
        <taxon>Pseudotrocha</taxon>
        <taxon>Ploima</taxon>
        <taxon>Brachionidae</taxon>
        <taxon>Brachionus</taxon>
    </lineage>
</organism>
<evidence type="ECO:0000313" key="2">
    <source>
        <dbReference type="EMBL" id="RNA34852.1"/>
    </source>
</evidence>
<name>A0A3M7SGF3_BRAPC</name>
<dbReference type="EMBL" id="REGN01001406">
    <property type="protein sequence ID" value="RNA34852.1"/>
    <property type="molecule type" value="Genomic_DNA"/>
</dbReference>
<dbReference type="Proteomes" id="UP000276133">
    <property type="component" value="Unassembled WGS sequence"/>
</dbReference>
<accession>A0A3M7SGF3</accession>
<sequence>MRPRFGTTLRDHLSKIIYPILTLVRKKTSLEEFHTLIAERYETEISNTSGNLTTKKDDNCNKLQQD</sequence>
<feature type="compositionally biased region" description="Basic and acidic residues" evidence="1">
    <location>
        <begin position="54"/>
        <end position="66"/>
    </location>
</feature>
<feature type="region of interest" description="Disordered" evidence="1">
    <location>
        <begin position="47"/>
        <end position="66"/>
    </location>
</feature>
<reference evidence="2 3" key="1">
    <citation type="journal article" date="2018" name="Sci. Rep.">
        <title>Genomic signatures of local adaptation to the degree of environmental predictability in rotifers.</title>
        <authorList>
            <person name="Franch-Gras L."/>
            <person name="Hahn C."/>
            <person name="Garcia-Roger E.M."/>
            <person name="Carmona M.J."/>
            <person name="Serra M."/>
            <person name="Gomez A."/>
        </authorList>
    </citation>
    <scope>NUCLEOTIDE SEQUENCE [LARGE SCALE GENOMIC DNA]</scope>
    <source>
        <strain evidence="2">HYR1</strain>
    </source>
</reference>